<feature type="transmembrane region" description="Helical" evidence="2">
    <location>
        <begin position="76"/>
        <end position="99"/>
    </location>
</feature>
<feature type="region of interest" description="Disordered" evidence="1">
    <location>
        <begin position="12"/>
        <end position="63"/>
    </location>
</feature>
<dbReference type="SUPFAM" id="SSF110997">
    <property type="entry name" value="Sporulation related repeat"/>
    <property type="match status" value="1"/>
</dbReference>
<feature type="domain" description="SPOR" evidence="3">
    <location>
        <begin position="140"/>
        <end position="217"/>
    </location>
</feature>
<dbReference type="RefSeq" id="WP_382360659.1">
    <property type="nucleotide sequence ID" value="NZ_JBHTGR010000057.1"/>
</dbReference>
<keyword evidence="2" id="KW-1133">Transmembrane helix</keyword>
<comment type="caution">
    <text evidence="4">The sequence shown here is derived from an EMBL/GenBank/DDBJ whole genome shotgun (WGS) entry which is preliminary data.</text>
</comment>
<name>A0ABW2UZF7_9BACI</name>
<evidence type="ECO:0000256" key="1">
    <source>
        <dbReference type="SAM" id="MobiDB-lite"/>
    </source>
</evidence>
<proteinExistence type="predicted"/>
<feature type="compositionally biased region" description="Basic and acidic residues" evidence="1">
    <location>
        <begin position="24"/>
        <end position="57"/>
    </location>
</feature>
<evidence type="ECO:0000259" key="3">
    <source>
        <dbReference type="PROSITE" id="PS51724"/>
    </source>
</evidence>
<keyword evidence="2" id="KW-0812">Transmembrane</keyword>
<evidence type="ECO:0000256" key="2">
    <source>
        <dbReference type="SAM" id="Phobius"/>
    </source>
</evidence>
<keyword evidence="5" id="KW-1185">Reference proteome</keyword>
<dbReference type="InterPro" id="IPR007730">
    <property type="entry name" value="SPOR-like_dom"/>
</dbReference>
<organism evidence="4 5">
    <name type="scientific">Lentibacillus kimchii</name>
    <dbReference type="NCBI Taxonomy" id="1542911"/>
    <lineage>
        <taxon>Bacteria</taxon>
        <taxon>Bacillati</taxon>
        <taxon>Bacillota</taxon>
        <taxon>Bacilli</taxon>
        <taxon>Bacillales</taxon>
        <taxon>Bacillaceae</taxon>
        <taxon>Lentibacillus</taxon>
    </lineage>
</organism>
<dbReference type="EMBL" id="JBHTGR010000057">
    <property type="protein sequence ID" value="MFC7747966.1"/>
    <property type="molecule type" value="Genomic_DNA"/>
</dbReference>
<protein>
    <recommendedName>
        <fullName evidence="3">SPOR domain-containing protein</fullName>
    </recommendedName>
</protein>
<feature type="compositionally biased region" description="Polar residues" evidence="1">
    <location>
        <begin position="127"/>
        <end position="141"/>
    </location>
</feature>
<evidence type="ECO:0000313" key="5">
    <source>
        <dbReference type="Proteomes" id="UP001596620"/>
    </source>
</evidence>
<dbReference type="Gene3D" id="3.30.70.1070">
    <property type="entry name" value="Sporulation related repeat"/>
    <property type="match status" value="1"/>
</dbReference>
<evidence type="ECO:0000313" key="4">
    <source>
        <dbReference type="EMBL" id="MFC7747966.1"/>
    </source>
</evidence>
<keyword evidence="2" id="KW-0472">Membrane</keyword>
<sequence length="308" mass="33862">MRKTNKVDIWINGKKIKQTQNDKAPTKKRDQKDSSDEHAAAVDDTEIVKTTEQDQTSRHTGSAFTRNSKVKDLKPFFLAAFSAIVIGSLLGFFLLNMFVDINADMNGHESNRPSAAGADEKGDGTAQADSEGQGTTGSSVQPESAFVLQAGKFSDQSNARSKADAYRAAGYPGVVWEKDGFFFVLSGIAGSAQKTEKMASELDDNDMTVYVKKWKTASVEKELAQSDKKWLQTFTEQWQASLKQVSAGESISKKAWSEVVNAVPADTDQLSELTASLTDQQPRMGEGDEWHDQQILLSLWQKGNQILH</sequence>
<dbReference type="Proteomes" id="UP001596620">
    <property type="component" value="Unassembled WGS sequence"/>
</dbReference>
<dbReference type="PROSITE" id="PS51724">
    <property type="entry name" value="SPOR"/>
    <property type="match status" value="1"/>
</dbReference>
<dbReference type="InterPro" id="IPR036680">
    <property type="entry name" value="SPOR-like_sf"/>
</dbReference>
<feature type="region of interest" description="Disordered" evidence="1">
    <location>
        <begin position="110"/>
        <end position="141"/>
    </location>
</feature>
<reference evidence="5" key="1">
    <citation type="journal article" date="2019" name="Int. J. Syst. Evol. Microbiol.">
        <title>The Global Catalogue of Microorganisms (GCM) 10K type strain sequencing project: providing services to taxonomists for standard genome sequencing and annotation.</title>
        <authorList>
            <consortium name="The Broad Institute Genomics Platform"/>
            <consortium name="The Broad Institute Genome Sequencing Center for Infectious Disease"/>
            <person name="Wu L."/>
            <person name="Ma J."/>
        </authorList>
    </citation>
    <scope>NUCLEOTIDE SEQUENCE [LARGE SCALE GENOMIC DNA]</scope>
    <source>
        <strain evidence="5">JCM 30234</strain>
    </source>
</reference>
<gene>
    <name evidence="4" type="ORF">ACFQU8_12290</name>
</gene>
<accession>A0ABW2UZF7</accession>